<dbReference type="AlphaFoldDB" id="A0AAN6TN74"/>
<sequence length="362" mass="38964">MAPRAASRPEGPVAVQAADTSSSQHRRELRRYSLPMAMLNYPSSWLWYGRRAQQPPFARISRPPGRAQHAAPAAIGARNRTTCQINGCGKVLPPADAAAVEEYAMEHLRLIRPWTSVMIHAGQLTANELQQYSGCCEGCGETWPARRFLAEHATGDSSACREATGTGPISAQAHAKCCVLRDQTERSLPQVSIKAAEQPIIRVEWSKYPAGLPISRTSTAYILSSVGATGSEQGTEAPVAVYRPVPIGDVLGTTGEFKAAHVVIPRPLQNHQGSFPSGPQPGQAAALPPPPAIRTRASSTTFEFLLVSPHPFPARQQIGAEVHTPQTDKIEPAPDWNGELEDEDETGSDGDEQTWSDSVDGE</sequence>
<organism evidence="2 3">
    <name type="scientific">Canariomyces notabilis</name>
    <dbReference type="NCBI Taxonomy" id="2074819"/>
    <lineage>
        <taxon>Eukaryota</taxon>
        <taxon>Fungi</taxon>
        <taxon>Dikarya</taxon>
        <taxon>Ascomycota</taxon>
        <taxon>Pezizomycotina</taxon>
        <taxon>Sordariomycetes</taxon>
        <taxon>Sordariomycetidae</taxon>
        <taxon>Sordariales</taxon>
        <taxon>Chaetomiaceae</taxon>
        <taxon>Canariomyces</taxon>
    </lineage>
</organism>
<dbReference type="GeneID" id="89933959"/>
<feature type="region of interest" description="Disordered" evidence="1">
    <location>
        <begin position="315"/>
        <end position="362"/>
    </location>
</feature>
<gene>
    <name evidence="2" type="ORF">N656DRAFT_49491</name>
</gene>
<comment type="caution">
    <text evidence="2">The sequence shown here is derived from an EMBL/GenBank/DDBJ whole genome shotgun (WGS) entry which is preliminary data.</text>
</comment>
<dbReference type="Proteomes" id="UP001302812">
    <property type="component" value="Unassembled WGS sequence"/>
</dbReference>
<name>A0AAN6TN74_9PEZI</name>
<feature type="compositionally biased region" description="Acidic residues" evidence="1">
    <location>
        <begin position="338"/>
        <end position="362"/>
    </location>
</feature>
<dbReference type="EMBL" id="MU853332">
    <property type="protein sequence ID" value="KAK4117588.1"/>
    <property type="molecule type" value="Genomic_DNA"/>
</dbReference>
<dbReference type="RefSeq" id="XP_064675158.1">
    <property type="nucleotide sequence ID" value="XM_064809835.1"/>
</dbReference>
<proteinExistence type="predicted"/>
<feature type="region of interest" description="Disordered" evidence="1">
    <location>
        <begin position="270"/>
        <end position="294"/>
    </location>
</feature>
<accession>A0AAN6TN74</accession>
<feature type="compositionally biased region" description="Low complexity" evidence="1">
    <location>
        <begin position="276"/>
        <end position="286"/>
    </location>
</feature>
<feature type="region of interest" description="Disordered" evidence="1">
    <location>
        <begin position="1"/>
        <end position="26"/>
    </location>
</feature>
<evidence type="ECO:0000313" key="2">
    <source>
        <dbReference type="EMBL" id="KAK4117588.1"/>
    </source>
</evidence>
<keyword evidence="3" id="KW-1185">Reference proteome</keyword>
<reference evidence="2" key="1">
    <citation type="journal article" date="2023" name="Mol. Phylogenet. Evol.">
        <title>Genome-scale phylogeny and comparative genomics of the fungal order Sordariales.</title>
        <authorList>
            <person name="Hensen N."/>
            <person name="Bonometti L."/>
            <person name="Westerberg I."/>
            <person name="Brannstrom I.O."/>
            <person name="Guillou S."/>
            <person name="Cros-Aarteil S."/>
            <person name="Calhoun S."/>
            <person name="Haridas S."/>
            <person name="Kuo A."/>
            <person name="Mondo S."/>
            <person name="Pangilinan J."/>
            <person name="Riley R."/>
            <person name="LaButti K."/>
            <person name="Andreopoulos B."/>
            <person name="Lipzen A."/>
            <person name="Chen C."/>
            <person name="Yan M."/>
            <person name="Daum C."/>
            <person name="Ng V."/>
            <person name="Clum A."/>
            <person name="Steindorff A."/>
            <person name="Ohm R.A."/>
            <person name="Martin F."/>
            <person name="Silar P."/>
            <person name="Natvig D.O."/>
            <person name="Lalanne C."/>
            <person name="Gautier V."/>
            <person name="Ament-Velasquez S.L."/>
            <person name="Kruys A."/>
            <person name="Hutchinson M.I."/>
            <person name="Powell A.J."/>
            <person name="Barry K."/>
            <person name="Miller A.N."/>
            <person name="Grigoriev I.V."/>
            <person name="Debuchy R."/>
            <person name="Gladieux P."/>
            <person name="Hiltunen Thoren M."/>
            <person name="Johannesson H."/>
        </authorList>
    </citation>
    <scope>NUCLEOTIDE SEQUENCE</scope>
    <source>
        <strain evidence="2">CBS 508.74</strain>
    </source>
</reference>
<reference evidence="2" key="2">
    <citation type="submission" date="2023-05" db="EMBL/GenBank/DDBJ databases">
        <authorList>
            <consortium name="Lawrence Berkeley National Laboratory"/>
            <person name="Steindorff A."/>
            <person name="Hensen N."/>
            <person name="Bonometti L."/>
            <person name="Westerberg I."/>
            <person name="Brannstrom I.O."/>
            <person name="Guillou S."/>
            <person name="Cros-Aarteil S."/>
            <person name="Calhoun S."/>
            <person name="Haridas S."/>
            <person name="Kuo A."/>
            <person name="Mondo S."/>
            <person name="Pangilinan J."/>
            <person name="Riley R."/>
            <person name="Labutti K."/>
            <person name="Andreopoulos B."/>
            <person name="Lipzen A."/>
            <person name="Chen C."/>
            <person name="Yanf M."/>
            <person name="Daum C."/>
            <person name="Ng V."/>
            <person name="Clum A."/>
            <person name="Ohm R."/>
            <person name="Martin F."/>
            <person name="Silar P."/>
            <person name="Natvig D."/>
            <person name="Lalanne C."/>
            <person name="Gautier V."/>
            <person name="Ament-Velasquez S.L."/>
            <person name="Kruys A."/>
            <person name="Hutchinson M.I."/>
            <person name="Powell A.J."/>
            <person name="Barry K."/>
            <person name="Miller A.N."/>
            <person name="Grigoriev I.V."/>
            <person name="Debuchy R."/>
            <person name="Gladieux P."/>
            <person name="Thoren M.H."/>
            <person name="Johannesson H."/>
        </authorList>
    </citation>
    <scope>NUCLEOTIDE SEQUENCE</scope>
    <source>
        <strain evidence="2">CBS 508.74</strain>
    </source>
</reference>
<evidence type="ECO:0000313" key="3">
    <source>
        <dbReference type="Proteomes" id="UP001302812"/>
    </source>
</evidence>
<evidence type="ECO:0000256" key="1">
    <source>
        <dbReference type="SAM" id="MobiDB-lite"/>
    </source>
</evidence>
<protein>
    <submittedName>
        <fullName evidence="2">Uncharacterized protein</fullName>
    </submittedName>
</protein>